<comment type="caution">
    <text evidence="1">The sequence shown here is derived from an EMBL/GenBank/DDBJ whole genome shotgun (WGS) entry which is preliminary data.</text>
</comment>
<dbReference type="Gene3D" id="2.60.120.200">
    <property type="match status" value="1"/>
</dbReference>
<evidence type="ECO:0000313" key="1">
    <source>
        <dbReference type="EMBL" id="KKM99003.1"/>
    </source>
</evidence>
<dbReference type="AlphaFoldDB" id="A0A0F9M010"/>
<protein>
    <submittedName>
        <fullName evidence="1">Uncharacterized protein</fullName>
    </submittedName>
</protein>
<proteinExistence type="predicted"/>
<feature type="non-terminal residue" evidence="1">
    <location>
        <position position="127"/>
    </location>
</feature>
<dbReference type="Pfam" id="PF13385">
    <property type="entry name" value="Laminin_G_3"/>
    <property type="match status" value="1"/>
</dbReference>
<name>A0A0F9M010_9ZZZZ</name>
<reference evidence="1" key="1">
    <citation type="journal article" date="2015" name="Nature">
        <title>Complex archaea that bridge the gap between prokaryotes and eukaryotes.</title>
        <authorList>
            <person name="Spang A."/>
            <person name="Saw J.H."/>
            <person name="Jorgensen S.L."/>
            <person name="Zaremba-Niedzwiedzka K."/>
            <person name="Martijn J."/>
            <person name="Lind A.E."/>
            <person name="van Eijk R."/>
            <person name="Schleper C."/>
            <person name="Guy L."/>
            <person name="Ettema T.J."/>
        </authorList>
    </citation>
    <scope>NUCLEOTIDE SEQUENCE</scope>
</reference>
<dbReference type="SUPFAM" id="SSF49899">
    <property type="entry name" value="Concanavalin A-like lectins/glucanases"/>
    <property type="match status" value="1"/>
</dbReference>
<accession>A0A0F9M010</accession>
<sequence>MSWRNKSVKHRAGYWPLAGDAVDSSGYGNHGTLVNAPTWAENEWGRQCIELDGNNQHVNLGDLTYLNSVSAFTIAFWMNQDVLDIADTIFRKYLDGNNNIIIFTVDTDGTLRVEIENGGVARGIFDY</sequence>
<dbReference type="EMBL" id="LAZR01005550">
    <property type="protein sequence ID" value="KKM99003.1"/>
    <property type="molecule type" value="Genomic_DNA"/>
</dbReference>
<dbReference type="InterPro" id="IPR013320">
    <property type="entry name" value="ConA-like_dom_sf"/>
</dbReference>
<organism evidence="1">
    <name type="scientific">marine sediment metagenome</name>
    <dbReference type="NCBI Taxonomy" id="412755"/>
    <lineage>
        <taxon>unclassified sequences</taxon>
        <taxon>metagenomes</taxon>
        <taxon>ecological metagenomes</taxon>
    </lineage>
</organism>
<gene>
    <name evidence="1" type="ORF">LCGC14_1152160</name>
</gene>